<dbReference type="EMBL" id="BSXU01000300">
    <property type="protein sequence ID" value="GMG20171.1"/>
    <property type="molecule type" value="Genomic_DNA"/>
</dbReference>
<name>A0A9W7DCC7_AMBMO</name>
<dbReference type="GO" id="GO:0016020">
    <property type="term" value="C:membrane"/>
    <property type="evidence" value="ECO:0007669"/>
    <property type="project" value="UniProtKB-SubCell"/>
</dbReference>
<feature type="transmembrane region" description="Helical" evidence="6">
    <location>
        <begin position="141"/>
        <end position="167"/>
    </location>
</feature>
<dbReference type="OrthoDB" id="2417308at2759"/>
<evidence type="ECO:0000256" key="1">
    <source>
        <dbReference type="ARBA" id="ARBA00004141"/>
    </source>
</evidence>
<dbReference type="InterPro" id="IPR002293">
    <property type="entry name" value="AA/rel_permease1"/>
</dbReference>
<organism evidence="7 8">
    <name type="scientific">Ambrosiozyma monospora</name>
    <name type="common">Yeast</name>
    <name type="synonym">Endomycopsis monosporus</name>
    <dbReference type="NCBI Taxonomy" id="43982"/>
    <lineage>
        <taxon>Eukaryota</taxon>
        <taxon>Fungi</taxon>
        <taxon>Dikarya</taxon>
        <taxon>Ascomycota</taxon>
        <taxon>Saccharomycotina</taxon>
        <taxon>Pichiomycetes</taxon>
        <taxon>Pichiales</taxon>
        <taxon>Pichiaceae</taxon>
        <taxon>Ambrosiozyma</taxon>
    </lineage>
</organism>
<feature type="transmembrane region" description="Helical" evidence="6">
    <location>
        <begin position="487"/>
        <end position="506"/>
    </location>
</feature>
<feature type="transmembrane region" description="Helical" evidence="6">
    <location>
        <begin position="417"/>
        <end position="439"/>
    </location>
</feature>
<proteinExistence type="predicted"/>
<feature type="transmembrane region" description="Helical" evidence="6">
    <location>
        <begin position="206"/>
        <end position="225"/>
    </location>
</feature>
<accession>A0A9W7DCC7</accession>
<evidence type="ECO:0000256" key="3">
    <source>
        <dbReference type="ARBA" id="ARBA00022692"/>
    </source>
</evidence>
<comment type="caution">
    <text evidence="7">The sequence shown here is derived from an EMBL/GenBank/DDBJ whole genome shotgun (WGS) entry which is preliminary data.</text>
</comment>
<evidence type="ECO:0000313" key="7">
    <source>
        <dbReference type="EMBL" id="GMG20171.1"/>
    </source>
</evidence>
<evidence type="ECO:0000256" key="4">
    <source>
        <dbReference type="ARBA" id="ARBA00022989"/>
    </source>
</evidence>
<dbReference type="GO" id="GO:0015101">
    <property type="term" value="F:organic cation transmembrane transporter activity"/>
    <property type="evidence" value="ECO:0007669"/>
    <property type="project" value="UniProtKB-ARBA"/>
</dbReference>
<keyword evidence="2" id="KW-0813">Transport</keyword>
<evidence type="ECO:0000256" key="2">
    <source>
        <dbReference type="ARBA" id="ARBA00022448"/>
    </source>
</evidence>
<feature type="transmembrane region" description="Helical" evidence="6">
    <location>
        <begin position="83"/>
        <end position="105"/>
    </location>
</feature>
<comment type="subcellular location">
    <subcellularLocation>
        <location evidence="1">Membrane</location>
        <topology evidence="1">Multi-pass membrane protein</topology>
    </subcellularLocation>
</comment>
<dbReference type="FunFam" id="1.20.1740.10:FF:000046">
    <property type="entry name" value="Amino-acid permease, putative"/>
    <property type="match status" value="1"/>
</dbReference>
<feature type="transmembrane region" description="Helical" evidence="6">
    <location>
        <begin position="284"/>
        <end position="308"/>
    </location>
</feature>
<feature type="transmembrane region" description="Helical" evidence="6">
    <location>
        <begin position="179"/>
        <end position="200"/>
    </location>
</feature>
<evidence type="ECO:0000256" key="6">
    <source>
        <dbReference type="SAM" id="Phobius"/>
    </source>
</evidence>
<keyword evidence="8" id="KW-1185">Reference proteome</keyword>
<gene>
    <name evidence="7" type="ORF">Amon01_000102600</name>
</gene>
<dbReference type="Gene3D" id="1.20.1740.10">
    <property type="entry name" value="Amino acid/polyamine transporter I"/>
    <property type="match status" value="1"/>
</dbReference>
<dbReference type="PANTHER" id="PTHR45649">
    <property type="entry name" value="AMINO-ACID PERMEASE BAT1"/>
    <property type="match status" value="1"/>
</dbReference>
<evidence type="ECO:0000256" key="5">
    <source>
        <dbReference type="ARBA" id="ARBA00023136"/>
    </source>
</evidence>
<dbReference type="AlphaFoldDB" id="A0A9W7DCC7"/>
<protein>
    <submittedName>
        <fullName evidence="7">Unnamed protein product</fullName>
    </submittedName>
</protein>
<feature type="transmembrane region" description="Helical" evidence="6">
    <location>
        <begin position="451"/>
        <end position="475"/>
    </location>
</feature>
<dbReference type="Proteomes" id="UP001165063">
    <property type="component" value="Unassembled WGS sequence"/>
</dbReference>
<keyword evidence="3 6" id="KW-0812">Transmembrane</keyword>
<feature type="transmembrane region" description="Helical" evidence="6">
    <location>
        <begin position="339"/>
        <end position="360"/>
    </location>
</feature>
<dbReference type="PIRSF" id="PIRSF006060">
    <property type="entry name" value="AA_transporter"/>
    <property type="match status" value="1"/>
</dbReference>
<evidence type="ECO:0000313" key="8">
    <source>
        <dbReference type="Proteomes" id="UP001165063"/>
    </source>
</evidence>
<dbReference type="PANTHER" id="PTHR45649:SF7">
    <property type="entry name" value="CHOLINE TRANSPORT PROTEIN"/>
    <property type="match status" value="1"/>
</dbReference>
<sequence>MSVSTGASLNYGATTNDLKNETQLIQISNNSSSTFSTDQLEVGGENTLKKKFTFWSILGVGFGLTNSWCGISASMVAGISTGGCMVIVYGIIIVACVSVGVAITLSELTSAIPNAGGQYVWTKVLAPKKHAPFWSFLCGQLAWIGSVFTNASMAISLGTMLTAMYSLAHPDFTLKTWHVFVAAEAAHWFVFLFNCYQGWLPYLASFALYCSIASWLVISITVLACSKGDFQPPSFVFKQFDNQTGWNSAAIAFITGLINPAWSFSCLDSATHMAEEVMNPQKVIPQSIMSTVAIGFVTSFTYVVALFFCIKDIDGILNSGSGFPVMYIYYQVLGNKAGAIVLAAMVFVSLLGCTIQCHTWQQRLCWSFARDNGILGSKYWSKVHEKSGVPLNAHIFSSVLVSAVVCIYMGSTTAYNALVTGCITFLVLSYAIPTVFLLMKKRAIVPGPFWLGNWGYLANVVLLCWTLFCLVFFSFPFDMPATKDNMNYAACATVGVVLYSVVYWFVRGKKHYIMRDDEVDVRVVKGHDHSTNV</sequence>
<keyword evidence="4 6" id="KW-1133">Transmembrane helix</keyword>
<reference evidence="7" key="1">
    <citation type="submission" date="2023-04" db="EMBL/GenBank/DDBJ databases">
        <title>Ambrosiozyma monospora NBRC 1965.</title>
        <authorList>
            <person name="Ichikawa N."/>
            <person name="Sato H."/>
            <person name="Tonouchi N."/>
        </authorList>
    </citation>
    <scope>NUCLEOTIDE SEQUENCE</scope>
    <source>
        <strain evidence="7">NBRC 1965</strain>
    </source>
</reference>
<feature type="transmembrane region" description="Helical" evidence="6">
    <location>
        <begin position="52"/>
        <end position="71"/>
    </location>
</feature>
<feature type="transmembrane region" description="Helical" evidence="6">
    <location>
        <begin position="391"/>
        <end position="411"/>
    </location>
</feature>
<feature type="transmembrane region" description="Helical" evidence="6">
    <location>
        <begin position="246"/>
        <end position="264"/>
    </location>
</feature>
<dbReference type="Pfam" id="PF13520">
    <property type="entry name" value="AA_permease_2"/>
    <property type="match status" value="1"/>
</dbReference>
<keyword evidence="5 6" id="KW-0472">Membrane</keyword>